<accession>A0ABP7SL05</accession>
<sequence>MLQYPLVLVPALGSDARLWQPVIDRVHDRVEAECLVIQGIGDSIESMADDVLAQAPERFYLGGISMGGYVSLDIVLRAADRVAGLALLNTSAIAAPPGRRKSSMSLIALAESGRFDEAVARVSGAVAPTRPDVTALAASMARDLGAEVFKAQQRAVLGRRDRRSETSTIAAPTLIVAGDADAITPLQLSEEMADSIPDAKLHVLEGIGHLSTLEAPGRVASYLVDWLLHFDGHARERTS</sequence>
<dbReference type="InterPro" id="IPR050471">
    <property type="entry name" value="AB_hydrolase"/>
</dbReference>
<dbReference type="EMBL" id="BAAAZX010000021">
    <property type="protein sequence ID" value="GAA4013195.1"/>
    <property type="molecule type" value="Genomic_DNA"/>
</dbReference>
<organism evidence="2 3">
    <name type="scientific">Streptomyces plumbiresistens</name>
    <dbReference type="NCBI Taxonomy" id="511811"/>
    <lineage>
        <taxon>Bacteria</taxon>
        <taxon>Bacillati</taxon>
        <taxon>Actinomycetota</taxon>
        <taxon>Actinomycetes</taxon>
        <taxon>Kitasatosporales</taxon>
        <taxon>Streptomycetaceae</taxon>
        <taxon>Streptomyces</taxon>
    </lineage>
</organism>
<dbReference type="SUPFAM" id="SSF53474">
    <property type="entry name" value="alpha/beta-Hydrolases"/>
    <property type="match status" value="1"/>
</dbReference>
<dbReference type="Pfam" id="PF12697">
    <property type="entry name" value="Abhydrolase_6"/>
    <property type="match status" value="1"/>
</dbReference>
<dbReference type="PANTHER" id="PTHR43433">
    <property type="entry name" value="HYDROLASE, ALPHA/BETA FOLD FAMILY PROTEIN"/>
    <property type="match status" value="1"/>
</dbReference>
<protein>
    <submittedName>
        <fullName evidence="2">Alpha/beta fold hydrolase</fullName>
    </submittedName>
</protein>
<dbReference type="Gene3D" id="3.40.50.1820">
    <property type="entry name" value="alpha/beta hydrolase"/>
    <property type="match status" value="1"/>
</dbReference>
<keyword evidence="3" id="KW-1185">Reference proteome</keyword>
<dbReference type="PANTHER" id="PTHR43433:SF4">
    <property type="entry name" value="NON-HEME CHLOROPEROXIDASE-RELATED"/>
    <property type="match status" value="1"/>
</dbReference>
<feature type="domain" description="AB hydrolase-1" evidence="1">
    <location>
        <begin position="6"/>
        <end position="220"/>
    </location>
</feature>
<evidence type="ECO:0000313" key="2">
    <source>
        <dbReference type="EMBL" id="GAA4013195.1"/>
    </source>
</evidence>
<gene>
    <name evidence="2" type="ORF">GCM10022232_64270</name>
</gene>
<comment type="caution">
    <text evidence="2">The sequence shown here is derived from an EMBL/GenBank/DDBJ whole genome shotgun (WGS) entry which is preliminary data.</text>
</comment>
<proteinExistence type="predicted"/>
<dbReference type="InterPro" id="IPR029058">
    <property type="entry name" value="AB_hydrolase_fold"/>
</dbReference>
<dbReference type="InterPro" id="IPR000073">
    <property type="entry name" value="AB_hydrolase_1"/>
</dbReference>
<dbReference type="RefSeq" id="WP_345568133.1">
    <property type="nucleotide sequence ID" value="NZ_BAAAZX010000021.1"/>
</dbReference>
<evidence type="ECO:0000259" key="1">
    <source>
        <dbReference type="Pfam" id="PF12697"/>
    </source>
</evidence>
<name>A0ABP7SL05_9ACTN</name>
<dbReference type="PRINTS" id="PR00111">
    <property type="entry name" value="ABHYDROLASE"/>
</dbReference>
<dbReference type="Proteomes" id="UP001500456">
    <property type="component" value="Unassembled WGS sequence"/>
</dbReference>
<keyword evidence="2" id="KW-0378">Hydrolase</keyword>
<dbReference type="GO" id="GO:0016787">
    <property type="term" value="F:hydrolase activity"/>
    <property type="evidence" value="ECO:0007669"/>
    <property type="project" value="UniProtKB-KW"/>
</dbReference>
<reference evidence="3" key="1">
    <citation type="journal article" date="2019" name="Int. J. Syst. Evol. Microbiol.">
        <title>The Global Catalogue of Microorganisms (GCM) 10K type strain sequencing project: providing services to taxonomists for standard genome sequencing and annotation.</title>
        <authorList>
            <consortium name="The Broad Institute Genomics Platform"/>
            <consortium name="The Broad Institute Genome Sequencing Center for Infectious Disease"/>
            <person name="Wu L."/>
            <person name="Ma J."/>
        </authorList>
    </citation>
    <scope>NUCLEOTIDE SEQUENCE [LARGE SCALE GENOMIC DNA]</scope>
    <source>
        <strain evidence="3">JCM 16924</strain>
    </source>
</reference>
<evidence type="ECO:0000313" key="3">
    <source>
        <dbReference type="Proteomes" id="UP001500456"/>
    </source>
</evidence>